<feature type="domain" description="Integrase catalytic" evidence="5">
    <location>
        <begin position="535"/>
        <end position="629"/>
    </location>
</feature>
<feature type="compositionally biased region" description="Acidic residues" evidence="3">
    <location>
        <begin position="265"/>
        <end position="278"/>
    </location>
</feature>
<proteinExistence type="predicted"/>
<keyword evidence="2" id="KW-0175">Coiled coil</keyword>
<feature type="coiled-coil region" evidence="2">
    <location>
        <begin position="827"/>
        <end position="861"/>
    </location>
</feature>
<keyword evidence="1" id="KW-0479">Metal-binding</keyword>
<evidence type="ECO:0000256" key="1">
    <source>
        <dbReference type="PROSITE-ProRule" id="PRU00047"/>
    </source>
</evidence>
<dbReference type="Pfam" id="PF00098">
    <property type="entry name" value="zf-CCHC"/>
    <property type="match status" value="1"/>
</dbReference>
<dbReference type="PROSITE" id="PS50994">
    <property type="entry name" value="INTEGRASE"/>
    <property type="match status" value="1"/>
</dbReference>
<name>A0A6L2LKI1_TANCI</name>
<dbReference type="Gene3D" id="4.10.60.10">
    <property type="entry name" value="Zinc finger, CCHC-type"/>
    <property type="match status" value="1"/>
</dbReference>
<protein>
    <submittedName>
        <fullName evidence="6">Ribonuclease H-like domain-containing protein</fullName>
    </submittedName>
</protein>
<dbReference type="GO" id="GO:0015074">
    <property type="term" value="P:DNA integration"/>
    <property type="evidence" value="ECO:0007669"/>
    <property type="project" value="InterPro"/>
</dbReference>
<dbReference type="InterPro" id="IPR036875">
    <property type="entry name" value="Znf_CCHC_sf"/>
</dbReference>
<keyword evidence="1" id="KW-0863">Zinc-finger</keyword>
<feature type="region of interest" description="Disordered" evidence="3">
    <location>
        <begin position="235"/>
        <end position="280"/>
    </location>
</feature>
<dbReference type="GO" id="GO:0008270">
    <property type="term" value="F:zinc ion binding"/>
    <property type="evidence" value="ECO:0007669"/>
    <property type="project" value="UniProtKB-KW"/>
</dbReference>
<dbReference type="SUPFAM" id="SSF53098">
    <property type="entry name" value="Ribonuclease H-like"/>
    <property type="match status" value="1"/>
</dbReference>
<feature type="compositionally biased region" description="Basic and acidic residues" evidence="3">
    <location>
        <begin position="253"/>
        <end position="264"/>
    </location>
</feature>
<dbReference type="InterPro" id="IPR001584">
    <property type="entry name" value="Integrase_cat-core"/>
</dbReference>
<dbReference type="InterPro" id="IPR036397">
    <property type="entry name" value="RNaseH_sf"/>
</dbReference>
<sequence length="898" mass="100557">MVSYVKLPILKKVEYILWSMKTEQYLAHTDYALWEVFLNGNSAVQMTKDVASNEIKVSPISTFSLEQHIFDNEEQPGIDNLDIDDLYNNLKVYEADIKGSFGSSSNSQNVAFIFTESTSSTNELNTAYSIFTATSHISQAQGSSSYADELMFSFFSNQSSSPQLDKEDLEQIGQDDLEEMDLKWQVAMLSMRVKQFYKKARRKLEFNGKEPVGFNKNKVECFNCHRRGHFARDCRSARNSGNRSKDAGNIGYKGRDNGKRHAKEEDEQALETDSDDDNVFTPEPIPAKIDFVKAGESIKHVKPIESVKHVKPVTPVKTAEQTEKSKNFSSSPKVDKKLKWENNPKTEVRMAKQYVLPTNVGKGTGHRESRPVWNNVQRINHQNKFAPTEVFTRSGRIPVSAAKPKAAASTSATKPVNTVGPKQSVNFSRTRSTFHKSHSPIRRSFYNATTHSRRNSTERVNTAGSKAVSVVKRNRVTGVKTSAGHTQQALKNKGIVDSGCSRHMTGNKAYLADYQEIHDGGFINFGLSRGLAGCFSWLLRMKLVRDLDEFYGMKGIKREYSDARTPQQNRVTERKNMNLIEAARTMLADSLLPITFWAEAVNTACYVLNRALVIKTHNKTPYELLNGRSSRLDFMRPFGCPATILNTLDPLGKFMGKADEGFSVGYSVTSKAFRANESKKEAGDAADALRKEFEQGCMDQKEVTQAGSINSFNTVSNPVNAASTSGTFSAGGPSSPHPDAFIPANTLLHIDQDNSQIPDLEKTAKLQSTGIFNSAYDNDLEIYTSSVQSVGTEADFNNMESSIIVSPITTYKIKRKDQGLPQIESDAELAQRMYEEELAELDRAQKERQKQEEAIIAALIEEFDEIQARMDADHELAIRMTHEEQEIYTIKERARLLA</sequence>
<comment type="caution">
    <text evidence="6">The sequence shown here is derived from an EMBL/GenBank/DDBJ whole genome shotgun (WGS) entry which is preliminary data.</text>
</comment>
<dbReference type="SMART" id="SM00343">
    <property type="entry name" value="ZnF_C2HC"/>
    <property type="match status" value="1"/>
</dbReference>
<dbReference type="PROSITE" id="PS50158">
    <property type="entry name" value="ZF_CCHC"/>
    <property type="match status" value="1"/>
</dbReference>
<reference evidence="6" key="1">
    <citation type="journal article" date="2019" name="Sci. Rep.">
        <title>Draft genome of Tanacetum cinerariifolium, the natural source of mosquito coil.</title>
        <authorList>
            <person name="Yamashiro T."/>
            <person name="Shiraishi A."/>
            <person name="Satake H."/>
            <person name="Nakayama K."/>
        </authorList>
    </citation>
    <scope>NUCLEOTIDE SEQUENCE</scope>
</reference>
<dbReference type="InterPro" id="IPR001878">
    <property type="entry name" value="Znf_CCHC"/>
</dbReference>
<evidence type="ECO:0000256" key="3">
    <source>
        <dbReference type="SAM" id="MobiDB-lite"/>
    </source>
</evidence>
<evidence type="ECO:0000259" key="5">
    <source>
        <dbReference type="PROSITE" id="PS50994"/>
    </source>
</evidence>
<accession>A0A6L2LKI1</accession>
<dbReference type="PANTHER" id="PTHR42648:SF32">
    <property type="entry name" value="RIBONUCLEASE H-LIKE DOMAIN, GAG-PRE-INTEGRASE DOMAIN PROTEIN-RELATED"/>
    <property type="match status" value="1"/>
</dbReference>
<dbReference type="AlphaFoldDB" id="A0A6L2LKI1"/>
<evidence type="ECO:0000256" key="2">
    <source>
        <dbReference type="SAM" id="Coils"/>
    </source>
</evidence>
<dbReference type="InterPro" id="IPR039537">
    <property type="entry name" value="Retrotran_Ty1/copia-like"/>
</dbReference>
<dbReference type="SUPFAM" id="SSF57756">
    <property type="entry name" value="Retrovirus zinc finger-like domains"/>
    <property type="match status" value="1"/>
</dbReference>
<dbReference type="EMBL" id="BKCJ010004531">
    <property type="protein sequence ID" value="GEU61589.1"/>
    <property type="molecule type" value="Genomic_DNA"/>
</dbReference>
<dbReference type="PANTHER" id="PTHR42648">
    <property type="entry name" value="TRANSPOSASE, PUTATIVE-RELATED"/>
    <property type="match status" value="1"/>
</dbReference>
<gene>
    <name evidence="6" type="ORF">Tci_033567</name>
</gene>
<keyword evidence="1" id="KW-0862">Zinc</keyword>
<dbReference type="GO" id="GO:0003676">
    <property type="term" value="F:nucleic acid binding"/>
    <property type="evidence" value="ECO:0007669"/>
    <property type="project" value="InterPro"/>
</dbReference>
<organism evidence="6">
    <name type="scientific">Tanacetum cinerariifolium</name>
    <name type="common">Dalmatian daisy</name>
    <name type="synonym">Chrysanthemum cinerariifolium</name>
    <dbReference type="NCBI Taxonomy" id="118510"/>
    <lineage>
        <taxon>Eukaryota</taxon>
        <taxon>Viridiplantae</taxon>
        <taxon>Streptophyta</taxon>
        <taxon>Embryophyta</taxon>
        <taxon>Tracheophyta</taxon>
        <taxon>Spermatophyta</taxon>
        <taxon>Magnoliopsida</taxon>
        <taxon>eudicotyledons</taxon>
        <taxon>Gunneridae</taxon>
        <taxon>Pentapetalae</taxon>
        <taxon>asterids</taxon>
        <taxon>campanulids</taxon>
        <taxon>Asterales</taxon>
        <taxon>Asteraceae</taxon>
        <taxon>Asteroideae</taxon>
        <taxon>Anthemideae</taxon>
        <taxon>Anthemidinae</taxon>
        <taxon>Tanacetum</taxon>
    </lineage>
</organism>
<dbReference type="Gene3D" id="3.30.420.10">
    <property type="entry name" value="Ribonuclease H-like superfamily/Ribonuclease H"/>
    <property type="match status" value="1"/>
</dbReference>
<evidence type="ECO:0000313" key="6">
    <source>
        <dbReference type="EMBL" id="GEU61589.1"/>
    </source>
</evidence>
<dbReference type="InterPro" id="IPR012337">
    <property type="entry name" value="RNaseH-like_sf"/>
</dbReference>
<evidence type="ECO:0000259" key="4">
    <source>
        <dbReference type="PROSITE" id="PS50158"/>
    </source>
</evidence>
<feature type="domain" description="CCHC-type" evidence="4">
    <location>
        <begin position="221"/>
        <end position="236"/>
    </location>
</feature>